<organism evidence="2 3">
    <name type="scientific">Trichoderma breve</name>
    <dbReference type="NCBI Taxonomy" id="2034170"/>
    <lineage>
        <taxon>Eukaryota</taxon>
        <taxon>Fungi</taxon>
        <taxon>Dikarya</taxon>
        <taxon>Ascomycota</taxon>
        <taxon>Pezizomycotina</taxon>
        <taxon>Sordariomycetes</taxon>
        <taxon>Hypocreomycetidae</taxon>
        <taxon>Hypocreales</taxon>
        <taxon>Hypocreaceae</taxon>
        <taxon>Trichoderma</taxon>
    </lineage>
</organism>
<sequence length="278" mass="30525">MPVSPSCESDIRRRHLADLQRARLKLWQQGTRRFGRLEDADVFVRPLSLAKSHENIGSPSRDPDTPSNVSPPSPFPSSPLPSPALPSPASTLSRRLSVRAIIHSKSHSPIGLKRDFDLDALKATIPDPLPSPRSPNFNPEALLSVLEPLNRKRRPSCSPDSDSTNTSNNENDNEDGAEGSDGDARMTEDTTASPEPCKRPRVSTQPTVVPINVQYARAQLPALAAIIMSDRVRRGDLIELALPHPQVWPETIAYVYTGEAQLLTEQTKENILYLGGKI</sequence>
<keyword evidence="3" id="KW-1185">Reference proteome</keyword>
<reference evidence="2" key="1">
    <citation type="submission" date="2022-09" db="EMBL/GenBank/DDBJ databases">
        <title>Chromosome-level assembly of Trichoderma breve T069, a fungus used in development of biopesticide product.</title>
        <authorList>
            <person name="Lin R."/>
            <person name="Liu T."/>
        </authorList>
    </citation>
    <scope>NUCLEOTIDE SEQUENCE</scope>
    <source>
        <strain evidence="2">T069</strain>
    </source>
</reference>
<dbReference type="EMBL" id="JAOPEN010000002">
    <property type="protein sequence ID" value="KAJ4862739.1"/>
    <property type="molecule type" value="Genomic_DNA"/>
</dbReference>
<name>A0A9W9BI92_9HYPO</name>
<evidence type="ECO:0000313" key="3">
    <source>
        <dbReference type="Proteomes" id="UP001140511"/>
    </source>
</evidence>
<feature type="compositionally biased region" description="Acidic residues" evidence="1">
    <location>
        <begin position="171"/>
        <end position="181"/>
    </location>
</feature>
<feature type="compositionally biased region" description="Pro residues" evidence="1">
    <location>
        <begin position="69"/>
        <end position="86"/>
    </location>
</feature>
<comment type="caution">
    <text evidence="2">The sequence shown here is derived from an EMBL/GenBank/DDBJ whole genome shotgun (WGS) entry which is preliminary data.</text>
</comment>
<dbReference type="RefSeq" id="XP_056031795.1">
    <property type="nucleotide sequence ID" value="XM_056170903.1"/>
</dbReference>
<accession>A0A9W9BI92</accession>
<dbReference type="Proteomes" id="UP001140511">
    <property type="component" value="Unassembled WGS sequence"/>
</dbReference>
<proteinExistence type="predicted"/>
<feature type="region of interest" description="Disordered" evidence="1">
    <location>
        <begin position="147"/>
        <end position="204"/>
    </location>
</feature>
<dbReference type="GeneID" id="80865591"/>
<feature type="region of interest" description="Disordered" evidence="1">
    <location>
        <begin position="53"/>
        <end position="91"/>
    </location>
</feature>
<dbReference type="AlphaFoldDB" id="A0A9W9BI92"/>
<protein>
    <submittedName>
        <fullName evidence="2">Uncharacterized protein</fullName>
    </submittedName>
</protein>
<gene>
    <name evidence="2" type="ORF">T069G_03693</name>
</gene>
<evidence type="ECO:0000313" key="2">
    <source>
        <dbReference type="EMBL" id="KAJ4862739.1"/>
    </source>
</evidence>
<feature type="compositionally biased region" description="Low complexity" evidence="1">
    <location>
        <begin position="156"/>
        <end position="170"/>
    </location>
</feature>
<evidence type="ECO:0000256" key="1">
    <source>
        <dbReference type="SAM" id="MobiDB-lite"/>
    </source>
</evidence>